<organism evidence="2 3">
    <name type="scientific">Nocardioides thalensis</name>
    <dbReference type="NCBI Taxonomy" id="1914755"/>
    <lineage>
        <taxon>Bacteria</taxon>
        <taxon>Bacillati</taxon>
        <taxon>Actinomycetota</taxon>
        <taxon>Actinomycetes</taxon>
        <taxon>Propionibacteriales</taxon>
        <taxon>Nocardioidaceae</taxon>
        <taxon>Nocardioides</taxon>
    </lineage>
</organism>
<accession>A0A853C6G3</accession>
<comment type="caution">
    <text evidence="2">The sequence shown here is derived from an EMBL/GenBank/DDBJ whole genome shotgun (WGS) entry which is preliminary data.</text>
</comment>
<dbReference type="RefSeq" id="WP_179668482.1">
    <property type="nucleotide sequence ID" value="NZ_JACCFP010000001.1"/>
</dbReference>
<evidence type="ECO:0000313" key="3">
    <source>
        <dbReference type="Proteomes" id="UP000530424"/>
    </source>
</evidence>
<dbReference type="InterPro" id="IPR019675">
    <property type="entry name" value="DUF2550"/>
</dbReference>
<protein>
    <recommendedName>
        <fullName evidence="4">DUF2550 family protein</fullName>
    </recommendedName>
</protein>
<keyword evidence="1" id="KW-1133">Transmembrane helix</keyword>
<evidence type="ECO:0000313" key="2">
    <source>
        <dbReference type="EMBL" id="NYJ02068.1"/>
    </source>
</evidence>
<reference evidence="2 3" key="1">
    <citation type="submission" date="2020-07" db="EMBL/GenBank/DDBJ databases">
        <title>Sequencing the genomes of 1000 actinobacteria strains.</title>
        <authorList>
            <person name="Klenk H.-P."/>
        </authorList>
    </citation>
    <scope>NUCLEOTIDE SEQUENCE [LARGE SCALE GENOMIC DNA]</scope>
    <source>
        <strain evidence="2 3">DSM 103833</strain>
    </source>
</reference>
<dbReference type="EMBL" id="JACCFP010000001">
    <property type="protein sequence ID" value="NYJ02068.1"/>
    <property type="molecule type" value="Genomic_DNA"/>
</dbReference>
<dbReference type="Pfam" id="PF10739">
    <property type="entry name" value="DUF2550"/>
    <property type="match status" value="1"/>
</dbReference>
<proteinExistence type="predicted"/>
<gene>
    <name evidence="2" type="ORF">HNR19_002766</name>
</gene>
<dbReference type="AlphaFoldDB" id="A0A853C6G3"/>
<feature type="transmembrane region" description="Helical" evidence="1">
    <location>
        <begin position="6"/>
        <end position="27"/>
    </location>
</feature>
<keyword evidence="1" id="KW-0472">Membrane</keyword>
<evidence type="ECO:0008006" key="4">
    <source>
        <dbReference type="Google" id="ProtNLM"/>
    </source>
</evidence>
<keyword evidence="3" id="KW-1185">Reference proteome</keyword>
<evidence type="ECO:0000256" key="1">
    <source>
        <dbReference type="SAM" id="Phobius"/>
    </source>
</evidence>
<sequence length="146" mass="16815">MAWWQWLLDISGAVLLLLIAFGVGLILRRRFIARHGGTFELSHRLSSDVAGRGWVLGLGRYSGEKLEWFRIFTLWPRPKAVWYREQLSYGDRRLPEGSELMSLYPDHVVIRCHSLEGDVELAMSESSLTGFQAWLEARPPGTDWNK</sequence>
<dbReference type="Proteomes" id="UP000530424">
    <property type="component" value="Unassembled WGS sequence"/>
</dbReference>
<keyword evidence="1" id="KW-0812">Transmembrane</keyword>
<name>A0A853C6G3_9ACTN</name>